<protein>
    <submittedName>
        <fullName evidence="1">TadE/TadG family type IV pilus assembly protein</fullName>
    </submittedName>
</protein>
<name>A0AAU7DQA4_9BACT</name>
<accession>A0AAU7DQA4</accession>
<dbReference type="RefSeq" id="WP_348264684.1">
    <property type="nucleotide sequence ID" value="NZ_CP121196.1"/>
</dbReference>
<sequence length="173" mass="18171">MIYFSRSFNFHSLIAGLRKHCKDNAGNAALEFALAFGMFGTPMLLGSSELALLIYDSIEVSNSAHAGAMYGMMSSTFAADTAGIQKAAQAEAADFGTSVTVTPTSYYACSNAVDGTQYATEAAASAVCPANASNHYLQFVKVVASMNITPPVQCPGLPKTWVVNGTSVMEVQE</sequence>
<dbReference type="EMBL" id="CP121196">
    <property type="protein sequence ID" value="XBH19467.1"/>
    <property type="molecule type" value="Genomic_DNA"/>
</dbReference>
<proteinExistence type="predicted"/>
<organism evidence="1">
    <name type="scientific">Telmatobacter sp. DSM 110680</name>
    <dbReference type="NCBI Taxonomy" id="3036704"/>
    <lineage>
        <taxon>Bacteria</taxon>
        <taxon>Pseudomonadati</taxon>
        <taxon>Acidobacteriota</taxon>
        <taxon>Terriglobia</taxon>
        <taxon>Terriglobales</taxon>
        <taxon>Acidobacteriaceae</taxon>
        <taxon>Telmatobacter</taxon>
    </lineage>
</organism>
<dbReference type="AlphaFoldDB" id="A0AAU7DQA4"/>
<evidence type="ECO:0000313" key="1">
    <source>
        <dbReference type="EMBL" id="XBH19467.1"/>
    </source>
</evidence>
<reference evidence="1" key="1">
    <citation type="submission" date="2023-03" db="EMBL/GenBank/DDBJ databases">
        <title>Edaphobacter sp.</title>
        <authorList>
            <person name="Huber K.J."/>
            <person name="Papendorf J."/>
            <person name="Pilke C."/>
            <person name="Bunk B."/>
            <person name="Sproeer C."/>
            <person name="Pester M."/>
        </authorList>
    </citation>
    <scope>NUCLEOTIDE SEQUENCE</scope>
    <source>
        <strain evidence="1">DSM 110680</strain>
    </source>
</reference>
<gene>
    <name evidence="1" type="ORF">P8935_09130</name>
</gene>